<reference evidence="2 3" key="1">
    <citation type="journal article" date="2021" name="Nat. Plants">
        <title>The Taxus genome provides insights into paclitaxel biosynthesis.</title>
        <authorList>
            <person name="Xiong X."/>
            <person name="Gou J."/>
            <person name="Liao Q."/>
            <person name="Li Y."/>
            <person name="Zhou Q."/>
            <person name="Bi G."/>
            <person name="Li C."/>
            <person name="Du R."/>
            <person name="Wang X."/>
            <person name="Sun T."/>
            <person name="Guo L."/>
            <person name="Liang H."/>
            <person name="Lu P."/>
            <person name="Wu Y."/>
            <person name="Zhang Z."/>
            <person name="Ro D.K."/>
            <person name="Shang Y."/>
            <person name="Huang S."/>
            <person name="Yan J."/>
        </authorList>
    </citation>
    <scope>NUCLEOTIDE SEQUENCE [LARGE SCALE GENOMIC DNA]</scope>
    <source>
        <strain evidence="2">Ta-2019</strain>
    </source>
</reference>
<proteinExistence type="predicted"/>
<dbReference type="Proteomes" id="UP000824469">
    <property type="component" value="Unassembled WGS sequence"/>
</dbReference>
<dbReference type="EMBL" id="JAHRHJ020000004">
    <property type="protein sequence ID" value="KAH9317825.1"/>
    <property type="molecule type" value="Genomic_DNA"/>
</dbReference>
<protein>
    <submittedName>
        <fullName evidence="2">Uncharacterized protein</fullName>
    </submittedName>
</protein>
<organism evidence="2 3">
    <name type="scientific">Taxus chinensis</name>
    <name type="common">Chinese yew</name>
    <name type="synonym">Taxus wallichiana var. chinensis</name>
    <dbReference type="NCBI Taxonomy" id="29808"/>
    <lineage>
        <taxon>Eukaryota</taxon>
        <taxon>Viridiplantae</taxon>
        <taxon>Streptophyta</taxon>
        <taxon>Embryophyta</taxon>
        <taxon>Tracheophyta</taxon>
        <taxon>Spermatophyta</taxon>
        <taxon>Pinopsida</taxon>
        <taxon>Pinidae</taxon>
        <taxon>Conifers II</taxon>
        <taxon>Cupressales</taxon>
        <taxon>Taxaceae</taxon>
        <taxon>Taxus</taxon>
    </lineage>
</organism>
<dbReference type="OMA" id="NICFPSA"/>
<evidence type="ECO:0000256" key="1">
    <source>
        <dbReference type="SAM" id="Coils"/>
    </source>
</evidence>
<feature type="non-terminal residue" evidence="2">
    <location>
        <position position="292"/>
    </location>
</feature>
<evidence type="ECO:0000313" key="3">
    <source>
        <dbReference type="Proteomes" id="UP000824469"/>
    </source>
</evidence>
<keyword evidence="3" id="KW-1185">Reference proteome</keyword>
<sequence length="292" mass="33630">NMEEVIGRFAQLTPQERAKRKLESLEALKKTFKKLDHDVSIEDFLGASNQTIEELHNELRRIQLQLSDVQEQLWYFGNEPDHITTFEQAKDVEGTIHEAIVQMRNHKEALKNTQLMSLAQASQQIYHSGLRLPLPMGGDHQSHPISWMSTENQQILLHEDPNLVLSQRDVDCVIDHHHLSIPSGHVLNGKHPDIDESSSQQEAYFNELNRGARLRLQRGSHCSSLQHLHNKSFPEDKKFKTEMDMNLRGTHIDFQNHGYEMTGVALDGFPEQWPANSSHVVMSLFDKHSFPR</sequence>
<comment type="caution">
    <text evidence="2">The sequence shown here is derived from an EMBL/GenBank/DDBJ whole genome shotgun (WGS) entry which is preliminary data.</text>
</comment>
<dbReference type="AlphaFoldDB" id="A0AA38LDM3"/>
<name>A0AA38LDM3_TAXCH</name>
<accession>A0AA38LDM3</accession>
<gene>
    <name evidence="2" type="ORF">KI387_019594</name>
</gene>
<evidence type="ECO:0000313" key="2">
    <source>
        <dbReference type="EMBL" id="KAH9317825.1"/>
    </source>
</evidence>
<keyword evidence="1" id="KW-0175">Coiled coil</keyword>
<feature type="coiled-coil region" evidence="1">
    <location>
        <begin position="15"/>
        <end position="72"/>
    </location>
</feature>
<feature type="non-terminal residue" evidence="2">
    <location>
        <position position="1"/>
    </location>
</feature>